<name>A0A1R1XNK5_9FUNG</name>
<reference evidence="2" key="1">
    <citation type="submission" date="2017-01" db="EMBL/GenBank/DDBJ databases">
        <authorList>
            <person name="Wang Y."/>
            <person name="White M."/>
            <person name="Kvist S."/>
            <person name="Moncalvo J.-M."/>
        </authorList>
    </citation>
    <scope>NUCLEOTIDE SEQUENCE [LARGE SCALE GENOMIC DNA]</scope>
    <source>
        <strain evidence="2">ID-206-W2</strain>
    </source>
</reference>
<dbReference type="Proteomes" id="UP000187429">
    <property type="component" value="Unassembled WGS sequence"/>
</dbReference>
<protein>
    <submittedName>
        <fullName evidence="1">Uncharacterized protein</fullName>
    </submittedName>
</protein>
<proteinExistence type="predicted"/>
<evidence type="ECO:0000313" key="1">
    <source>
        <dbReference type="EMBL" id="OMJ16182.1"/>
    </source>
</evidence>
<organism evidence="1 2">
    <name type="scientific">Smittium culicis</name>
    <dbReference type="NCBI Taxonomy" id="133412"/>
    <lineage>
        <taxon>Eukaryota</taxon>
        <taxon>Fungi</taxon>
        <taxon>Fungi incertae sedis</taxon>
        <taxon>Zoopagomycota</taxon>
        <taxon>Kickxellomycotina</taxon>
        <taxon>Harpellomycetes</taxon>
        <taxon>Harpellales</taxon>
        <taxon>Legeriomycetaceae</taxon>
        <taxon>Smittium</taxon>
    </lineage>
</organism>
<accession>A0A1R1XNK5</accession>
<gene>
    <name evidence="1" type="ORF">AYI69_g7930</name>
</gene>
<dbReference type="AlphaFoldDB" id="A0A1R1XNK5"/>
<dbReference type="EMBL" id="LSSM01003982">
    <property type="protein sequence ID" value="OMJ16182.1"/>
    <property type="molecule type" value="Genomic_DNA"/>
</dbReference>
<sequence>MAITTVIPLANNLIKREIDKPTEYSASNENDGVESNIKEFSLIISPVAVNMIGHSVRKKNKKKLRLKIEEVLGIGCQEKKHP</sequence>
<comment type="caution">
    <text evidence="1">The sequence shown here is derived from an EMBL/GenBank/DDBJ whole genome shotgun (WGS) entry which is preliminary data.</text>
</comment>
<keyword evidence="2" id="KW-1185">Reference proteome</keyword>
<evidence type="ECO:0000313" key="2">
    <source>
        <dbReference type="Proteomes" id="UP000187429"/>
    </source>
</evidence>